<dbReference type="GO" id="GO:0000723">
    <property type="term" value="P:telomere maintenance"/>
    <property type="evidence" value="ECO:0007669"/>
    <property type="project" value="InterPro"/>
</dbReference>
<evidence type="ECO:0000313" key="4">
    <source>
        <dbReference type="Proteomes" id="UP000270094"/>
    </source>
</evidence>
<keyword evidence="1" id="KW-0347">Helicase</keyword>
<dbReference type="Pfam" id="PF05970">
    <property type="entry name" value="PIF1"/>
    <property type="match status" value="1"/>
</dbReference>
<dbReference type="EMBL" id="UYYB01025888">
    <property type="protein sequence ID" value="VDM72543.1"/>
    <property type="molecule type" value="Genomic_DNA"/>
</dbReference>
<dbReference type="Gene3D" id="3.40.50.300">
    <property type="entry name" value="P-loop containing nucleotide triphosphate hydrolases"/>
    <property type="match status" value="1"/>
</dbReference>
<evidence type="ECO:0000256" key="1">
    <source>
        <dbReference type="RuleBase" id="RU363044"/>
    </source>
</evidence>
<name>A0A3P7IXA7_STRVU</name>
<keyword evidence="1" id="KW-0233">DNA recombination</keyword>
<evidence type="ECO:0000313" key="3">
    <source>
        <dbReference type="EMBL" id="VDM72543.1"/>
    </source>
</evidence>
<comment type="cofactor">
    <cofactor evidence="1">
        <name>Mg(2+)</name>
        <dbReference type="ChEBI" id="CHEBI:18420"/>
    </cofactor>
</comment>
<reference evidence="3 4" key="1">
    <citation type="submission" date="2018-11" db="EMBL/GenBank/DDBJ databases">
        <authorList>
            <consortium name="Pathogen Informatics"/>
        </authorList>
    </citation>
    <scope>NUCLEOTIDE SEQUENCE [LARGE SCALE GENOMIC DNA]</scope>
</reference>
<comment type="similarity">
    <text evidence="1">Belongs to the helicase family.</text>
</comment>
<comment type="catalytic activity">
    <reaction evidence="1">
        <text>ATP + H2O = ADP + phosphate + H(+)</text>
        <dbReference type="Rhea" id="RHEA:13065"/>
        <dbReference type="ChEBI" id="CHEBI:15377"/>
        <dbReference type="ChEBI" id="CHEBI:15378"/>
        <dbReference type="ChEBI" id="CHEBI:30616"/>
        <dbReference type="ChEBI" id="CHEBI:43474"/>
        <dbReference type="ChEBI" id="CHEBI:456216"/>
        <dbReference type="EC" id="5.6.2.3"/>
    </reaction>
</comment>
<keyword evidence="1" id="KW-0227">DNA damage</keyword>
<dbReference type="InterPro" id="IPR027417">
    <property type="entry name" value="P-loop_NTPase"/>
</dbReference>
<protein>
    <recommendedName>
        <fullName evidence="1">ATP-dependent DNA helicase</fullName>
        <ecNumber evidence="1">5.6.2.3</ecNumber>
    </recommendedName>
</protein>
<gene>
    <name evidence="3" type="ORF">SVUK_LOCUS7541</name>
</gene>
<sequence length="109" mass="11958">MEERFTFLRLRGVADSPLCDSPKGTPSRRVCTLSTTPKAARKPLNKTLPSKTFTSMHLSDEQRAVVRCVLQSRQNVFFTGSAGTGKSVVLRRIIEMLPAKTTFVTAATG</sequence>
<dbReference type="Proteomes" id="UP000270094">
    <property type="component" value="Unassembled WGS sequence"/>
</dbReference>
<dbReference type="GO" id="GO:0006310">
    <property type="term" value="P:DNA recombination"/>
    <property type="evidence" value="ECO:0007669"/>
    <property type="project" value="UniProtKB-KW"/>
</dbReference>
<dbReference type="GO" id="GO:0006281">
    <property type="term" value="P:DNA repair"/>
    <property type="evidence" value="ECO:0007669"/>
    <property type="project" value="UniProtKB-KW"/>
</dbReference>
<keyword evidence="1" id="KW-0067">ATP-binding</keyword>
<keyword evidence="1" id="KW-0234">DNA repair</keyword>
<evidence type="ECO:0000259" key="2">
    <source>
        <dbReference type="Pfam" id="PF05970"/>
    </source>
</evidence>
<dbReference type="GO" id="GO:0043139">
    <property type="term" value="F:5'-3' DNA helicase activity"/>
    <property type="evidence" value="ECO:0007669"/>
    <property type="project" value="UniProtKB-EC"/>
</dbReference>
<dbReference type="AlphaFoldDB" id="A0A3P7IXA7"/>
<dbReference type="SUPFAM" id="SSF52540">
    <property type="entry name" value="P-loop containing nucleoside triphosphate hydrolases"/>
    <property type="match status" value="1"/>
</dbReference>
<organism evidence="3 4">
    <name type="scientific">Strongylus vulgaris</name>
    <name type="common">Blood worm</name>
    <dbReference type="NCBI Taxonomy" id="40348"/>
    <lineage>
        <taxon>Eukaryota</taxon>
        <taxon>Metazoa</taxon>
        <taxon>Ecdysozoa</taxon>
        <taxon>Nematoda</taxon>
        <taxon>Chromadorea</taxon>
        <taxon>Rhabditida</taxon>
        <taxon>Rhabditina</taxon>
        <taxon>Rhabditomorpha</taxon>
        <taxon>Strongyloidea</taxon>
        <taxon>Strongylidae</taxon>
        <taxon>Strongylus</taxon>
    </lineage>
</organism>
<keyword evidence="1" id="KW-0378">Hydrolase</keyword>
<dbReference type="EC" id="5.6.2.3" evidence="1"/>
<dbReference type="OrthoDB" id="272985at2759"/>
<dbReference type="InterPro" id="IPR010285">
    <property type="entry name" value="DNA_helicase_pif1-like_DEAD"/>
</dbReference>
<feature type="domain" description="DNA helicase Pif1-like DEAD-box helicase" evidence="2">
    <location>
        <begin position="58"/>
        <end position="109"/>
    </location>
</feature>
<keyword evidence="1" id="KW-0547">Nucleotide-binding</keyword>
<dbReference type="GO" id="GO:0005524">
    <property type="term" value="F:ATP binding"/>
    <property type="evidence" value="ECO:0007669"/>
    <property type="project" value="UniProtKB-KW"/>
</dbReference>
<accession>A0A3P7IXA7</accession>
<keyword evidence="4" id="KW-1185">Reference proteome</keyword>
<dbReference type="GO" id="GO:0016787">
    <property type="term" value="F:hydrolase activity"/>
    <property type="evidence" value="ECO:0007669"/>
    <property type="project" value="UniProtKB-KW"/>
</dbReference>
<proteinExistence type="inferred from homology"/>